<reference evidence="4" key="1">
    <citation type="submission" date="2011-07" db="EMBL/GenBank/DDBJ databases">
        <title>Divergent evolution of antigenic variation in African trypanosomes.</title>
        <authorList>
            <person name="Jackson A.P."/>
            <person name="Berry A."/>
            <person name="Allison H.C."/>
            <person name="Burton P."/>
            <person name="Anderson J."/>
            <person name="Aslett M."/>
            <person name="Brown R."/>
            <person name="Corton N."/>
            <person name="Harris D."/>
            <person name="Hauser H."/>
            <person name="Gamble J."/>
            <person name="Gilderthorp R."/>
            <person name="McQuillan J."/>
            <person name="Quail M.A."/>
            <person name="Sanders M."/>
            <person name="Van Tonder A."/>
            <person name="Ginger M.L."/>
            <person name="Donelson J.E."/>
            <person name="Field M.C."/>
            <person name="Barry J.D."/>
            <person name="Berriman M."/>
            <person name="Hertz-Fowler C."/>
        </authorList>
    </citation>
    <scope>NUCLEOTIDE SEQUENCE [LARGE SCALE GENOMIC DNA]</scope>
    <source>
        <strain evidence="4">IL3000</strain>
    </source>
</reference>
<keyword evidence="2" id="KW-0812">Transmembrane</keyword>
<feature type="transmembrane region" description="Helical" evidence="2">
    <location>
        <begin position="54"/>
        <end position="74"/>
    </location>
</feature>
<dbReference type="EMBL" id="CAEQ01002676">
    <property type="protein sequence ID" value="CCD17335.1"/>
    <property type="molecule type" value="Genomic_DNA"/>
</dbReference>
<proteinExistence type="predicted"/>
<evidence type="ECO:0000313" key="3">
    <source>
        <dbReference type="EMBL" id="CCD17335.1"/>
    </source>
</evidence>
<feature type="compositionally biased region" description="Gly residues" evidence="1">
    <location>
        <begin position="1"/>
        <end position="14"/>
    </location>
</feature>
<name>F9WJ34_TRYCI</name>
<sequence length="163" mass="18535">MHALGGGNGMGRGSYGARSKGLPHQRSNRMDYCIKVFHVTATGHRPACSTRDSLPLLFITCGGGLLLCGAWLAAHFAQHVRYPHVLCRIHYISDCVRHPCRAASRSHARSVRMPRRVRKDKRRDCPFQVVSRRVSEEAKYVKSSRTELRRVVQSRKHHARRVL</sequence>
<gene>
    <name evidence="3" type="ORF">TCIL3000_0_02390</name>
</gene>
<dbReference type="AlphaFoldDB" id="F9WJ34"/>
<protein>
    <submittedName>
        <fullName evidence="3">WGS project CAEQ00000000 data, annotated contig 86</fullName>
    </submittedName>
</protein>
<reference evidence="3 4" key="2">
    <citation type="journal article" date="2012" name="Proc. Natl. Acad. Sci. U.S.A.">
        <title>Antigenic diversity is generated by distinct evolutionary mechanisms in African trypanosome species.</title>
        <authorList>
            <person name="Jackson A.P."/>
            <person name="Berry A."/>
            <person name="Aslett M."/>
            <person name="Allison H.C."/>
            <person name="Burton P."/>
            <person name="Vavrova-Anderson J."/>
            <person name="Brown R."/>
            <person name="Browne H."/>
            <person name="Corton N."/>
            <person name="Hauser H."/>
            <person name="Gamble J."/>
            <person name="Gilderthorp R."/>
            <person name="Marcello L."/>
            <person name="McQuillan J."/>
            <person name="Otto T.D."/>
            <person name="Quail M.A."/>
            <person name="Sanders M.J."/>
            <person name="van Tonder A."/>
            <person name="Ginger M.L."/>
            <person name="Field M.C."/>
            <person name="Barry J.D."/>
            <person name="Hertz-Fowler C."/>
            <person name="Berriman M."/>
        </authorList>
    </citation>
    <scope>NUCLEOTIDE SEQUENCE [LARGE SCALE GENOMIC DNA]</scope>
    <source>
        <strain evidence="3 4">IL3000</strain>
    </source>
</reference>
<comment type="caution">
    <text evidence="3">The sequence shown here is derived from an EMBL/GenBank/DDBJ whole genome shotgun (WGS) entry which is preliminary data.</text>
</comment>
<keyword evidence="2" id="KW-1133">Transmembrane helix</keyword>
<keyword evidence="4" id="KW-1185">Reference proteome</keyword>
<organism evidence="3 4">
    <name type="scientific">Trypanosoma congolense (strain IL3000)</name>
    <dbReference type="NCBI Taxonomy" id="1068625"/>
    <lineage>
        <taxon>Eukaryota</taxon>
        <taxon>Discoba</taxon>
        <taxon>Euglenozoa</taxon>
        <taxon>Kinetoplastea</taxon>
        <taxon>Metakinetoplastina</taxon>
        <taxon>Trypanosomatida</taxon>
        <taxon>Trypanosomatidae</taxon>
        <taxon>Trypanosoma</taxon>
        <taxon>Nannomonas</taxon>
    </lineage>
</organism>
<dbReference type="VEuPathDB" id="TriTrypDB:TcIL3000_0_02390"/>
<feature type="region of interest" description="Disordered" evidence="1">
    <location>
        <begin position="1"/>
        <end position="24"/>
    </location>
</feature>
<keyword evidence="2" id="KW-0472">Membrane</keyword>
<evidence type="ECO:0000313" key="4">
    <source>
        <dbReference type="Proteomes" id="UP000000702"/>
    </source>
</evidence>
<accession>F9WJ34</accession>
<evidence type="ECO:0000256" key="1">
    <source>
        <dbReference type="SAM" id="MobiDB-lite"/>
    </source>
</evidence>
<dbReference type="Proteomes" id="UP000000702">
    <property type="component" value="Unassembled WGS sequence"/>
</dbReference>
<evidence type="ECO:0000256" key="2">
    <source>
        <dbReference type="SAM" id="Phobius"/>
    </source>
</evidence>